<dbReference type="GeneID" id="27342113"/>
<dbReference type="STRING" id="569365.A0A0D1ZT31"/>
<dbReference type="Proteomes" id="UP000054466">
    <property type="component" value="Unassembled WGS sequence"/>
</dbReference>
<feature type="transmembrane region" description="Helical" evidence="2">
    <location>
        <begin position="61"/>
        <end position="84"/>
    </location>
</feature>
<feature type="region of interest" description="Disordered" evidence="1">
    <location>
        <begin position="1"/>
        <end position="27"/>
    </location>
</feature>
<keyword evidence="2" id="KW-1133">Transmembrane helix</keyword>
<reference evidence="3 4" key="1">
    <citation type="submission" date="2015-01" db="EMBL/GenBank/DDBJ databases">
        <title>The Genome Sequence of Cladophialophora immunda CBS83496.</title>
        <authorList>
            <consortium name="The Broad Institute Genomics Platform"/>
            <person name="Cuomo C."/>
            <person name="de Hoog S."/>
            <person name="Gorbushina A."/>
            <person name="Stielow B."/>
            <person name="Teixiera M."/>
            <person name="Abouelleil A."/>
            <person name="Chapman S.B."/>
            <person name="Priest M."/>
            <person name="Young S.K."/>
            <person name="Wortman J."/>
            <person name="Nusbaum C."/>
            <person name="Birren B."/>
        </authorList>
    </citation>
    <scope>NUCLEOTIDE SEQUENCE [LARGE SCALE GENOMIC DNA]</scope>
    <source>
        <strain evidence="3 4">CBS 83496</strain>
    </source>
</reference>
<feature type="region of interest" description="Disordered" evidence="1">
    <location>
        <begin position="246"/>
        <end position="304"/>
    </location>
</feature>
<name>A0A0D1ZT31_9EURO</name>
<feature type="compositionally biased region" description="Polar residues" evidence="1">
    <location>
        <begin position="11"/>
        <end position="27"/>
    </location>
</feature>
<dbReference type="OrthoDB" id="4148662at2759"/>
<proteinExistence type="predicted"/>
<keyword evidence="2" id="KW-0812">Transmembrane</keyword>
<protein>
    <submittedName>
        <fullName evidence="3">Uncharacterized protein</fullName>
    </submittedName>
</protein>
<evidence type="ECO:0000313" key="4">
    <source>
        <dbReference type="Proteomes" id="UP000054466"/>
    </source>
</evidence>
<dbReference type="VEuPathDB" id="FungiDB:PV07_02919"/>
<dbReference type="AlphaFoldDB" id="A0A0D1ZT31"/>
<dbReference type="RefSeq" id="XP_016251472.1">
    <property type="nucleotide sequence ID" value="XM_016389570.1"/>
</dbReference>
<sequence length="440" mass="46752">MRHTAAHLPGSTLSPLNPATGNRTHSPPLSYHKRASCCRYPVLDLTTASICQQRLVGLHSLGLPCSITATMLFTCLVLFMPTIIRHAMADYNPDISNGTCYYDDGMQADSRYIPCGNAALGHKSCCESLDMCLSSHACYNGQFGVTYLAGCTDSSYDDPVCPRKGEFQEQPWAGLVYCNGTSNEWVACEDEGSTVTTPLPCWCPETDSRTVAFTDSSVLTNVMSLPATVGGSVTWKDADAYSSEHSLTSTLDSSDTETTTSTSISSSMISTPGTAASSSLPPPSTSFQTFSAPAATSTGASTNSGLNTGQKIGIAFGAVCGAAILSVSAWLLCTAARRSAKKRQGQKEEAPMREPTLPQVERRPSDPGMRSPAWSGHKSELPADESVTSASPPAPRYQDFQRPQSAEVEGSPVRMSPTRPTQDGGLRVPGRKGTYYEMAG</sequence>
<keyword evidence="2" id="KW-0472">Membrane</keyword>
<organism evidence="3 4">
    <name type="scientific">Cladophialophora immunda</name>
    <dbReference type="NCBI Taxonomy" id="569365"/>
    <lineage>
        <taxon>Eukaryota</taxon>
        <taxon>Fungi</taxon>
        <taxon>Dikarya</taxon>
        <taxon>Ascomycota</taxon>
        <taxon>Pezizomycotina</taxon>
        <taxon>Eurotiomycetes</taxon>
        <taxon>Chaetothyriomycetidae</taxon>
        <taxon>Chaetothyriales</taxon>
        <taxon>Herpotrichiellaceae</taxon>
        <taxon>Cladophialophora</taxon>
    </lineage>
</organism>
<dbReference type="EMBL" id="KN847041">
    <property type="protein sequence ID" value="KIW31256.1"/>
    <property type="molecule type" value="Genomic_DNA"/>
</dbReference>
<dbReference type="HOGENOM" id="CLU_053545_1_0_1"/>
<keyword evidence="4" id="KW-1185">Reference proteome</keyword>
<evidence type="ECO:0000256" key="1">
    <source>
        <dbReference type="SAM" id="MobiDB-lite"/>
    </source>
</evidence>
<evidence type="ECO:0000313" key="3">
    <source>
        <dbReference type="EMBL" id="KIW31256.1"/>
    </source>
</evidence>
<gene>
    <name evidence="3" type="ORF">PV07_02919</name>
</gene>
<feature type="region of interest" description="Disordered" evidence="1">
    <location>
        <begin position="341"/>
        <end position="440"/>
    </location>
</feature>
<feature type="transmembrane region" description="Helical" evidence="2">
    <location>
        <begin position="312"/>
        <end position="333"/>
    </location>
</feature>
<evidence type="ECO:0000256" key="2">
    <source>
        <dbReference type="SAM" id="Phobius"/>
    </source>
</evidence>
<accession>A0A0D1ZT31</accession>